<dbReference type="Gene3D" id="3.40.630.30">
    <property type="match status" value="1"/>
</dbReference>
<organism evidence="2 3">
    <name type="scientific">Kitasatospora cheerisanensis KCTC 2395</name>
    <dbReference type="NCBI Taxonomy" id="1348663"/>
    <lineage>
        <taxon>Bacteria</taxon>
        <taxon>Bacillati</taxon>
        <taxon>Actinomycetota</taxon>
        <taxon>Actinomycetes</taxon>
        <taxon>Kitasatosporales</taxon>
        <taxon>Streptomycetaceae</taxon>
        <taxon>Kitasatospora</taxon>
    </lineage>
</organism>
<dbReference type="GO" id="GO:0016747">
    <property type="term" value="F:acyltransferase activity, transferring groups other than amino-acyl groups"/>
    <property type="evidence" value="ECO:0007669"/>
    <property type="project" value="InterPro"/>
</dbReference>
<reference evidence="2 3" key="1">
    <citation type="submission" date="2014-05" db="EMBL/GenBank/DDBJ databases">
        <title>Draft Genome Sequence of Kitasatospora cheerisanensis KCTC 2395.</title>
        <authorList>
            <person name="Nam D.H."/>
        </authorList>
    </citation>
    <scope>NUCLEOTIDE SEQUENCE [LARGE SCALE GENOMIC DNA]</scope>
    <source>
        <strain evidence="2 3">KCTC 2395</strain>
    </source>
</reference>
<dbReference type="InterPro" id="IPR027365">
    <property type="entry name" value="GNAT_acetyltra_YdfB-like"/>
</dbReference>
<dbReference type="Proteomes" id="UP000027178">
    <property type="component" value="Unassembled WGS sequence"/>
</dbReference>
<sequence>MVSPNSGFCPPGWVGLVTLGGAVLATAPDERRARLLRAALHEQPDEPATDPDLLRTLLPVTGLLGPAALAYLAPGGLRPHPATVHQLPCDDARLCDLAHRTGAADAEESGLAGLTSPVFTVLAEDGRVLAACGYRRWPFGIAHLGVLTDPAHRGHGLARRAASAAARHALAAGLLPQWRARVPASRRVAARLGFRELGTQLSVEVG</sequence>
<evidence type="ECO:0000313" key="3">
    <source>
        <dbReference type="Proteomes" id="UP000027178"/>
    </source>
</evidence>
<evidence type="ECO:0000259" key="1">
    <source>
        <dbReference type="PROSITE" id="PS51186"/>
    </source>
</evidence>
<dbReference type="InterPro" id="IPR000182">
    <property type="entry name" value="GNAT_dom"/>
</dbReference>
<dbReference type="eggNOG" id="COG1670">
    <property type="taxonomic scope" value="Bacteria"/>
</dbReference>
<accession>A0A066YRV6</accession>
<feature type="domain" description="N-acetyltransferase" evidence="1">
    <location>
        <begin position="82"/>
        <end position="206"/>
    </location>
</feature>
<proteinExistence type="predicted"/>
<evidence type="ECO:0000313" key="2">
    <source>
        <dbReference type="EMBL" id="KDN80821.1"/>
    </source>
</evidence>
<dbReference type="PROSITE" id="PS51186">
    <property type="entry name" value="GNAT"/>
    <property type="match status" value="1"/>
</dbReference>
<dbReference type="InterPro" id="IPR016181">
    <property type="entry name" value="Acyl_CoA_acyltransferase"/>
</dbReference>
<protein>
    <recommendedName>
        <fullName evidence="1">N-acetyltransferase domain-containing protein</fullName>
    </recommendedName>
</protein>
<dbReference type="Pfam" id="PF12746">
    <property type="entry name" value="GNAT_acetyltran"/>
    <property type="match status" value="1"/>
</dbReference>
<comment type="caution">
    <text evidence="2">The sequence shown here is derived from an EMBL/GenBank/DDBJ whole genome shotgun (WGS) entry which is preliminary data.</text>
</comment>
<dbReference type="PATRIC" id="fig|1348663.4.peg.7204"/>
<keyword evidence="3" id="KW-1185">Reference proteome</keyword>
<dbReference type="HOGENOM" id="CLU_101397_0_0_11"/>
<gene>
    <name evidence="2" type="ORF">KCH_74560</name>
</gene>
<name>A0A066YRV6_9ACTN</name>
<dbReference type="SUPFAM" id="SSF55729">
    <property type="entry name" value="Acyl-CoA N-acyltransferases (Nat)"/>
    <property type="match status" value="1"/>
</dbReference>
<dbReference type="AlphaFoldDB" id="A0A066YRV6"/>
<dbReference type="EMBL" id="JNBY01000160">
    <property type="protein sequence ID" value="KDN80821.1"/>
    <property type="molecule type" value="Genomic_DNA"/>
</dbReference>